<feature type="region of interest" description="Disordered" evidence="1">
    <location>
        <begin position="351"/>
        <end position="391"/>
    </location>
</feature>
<evidence type="ECO:0000313" key="5">
    <source>
        <dbReference type="Proteomes" id="UP001284547"/>
    </source>
</evidence>
<feature type="region of interest" description="Disordered" evidence="1">
    <location>
        <begin position="174"/>
        <end position="197"/>
    </location>
</feature>
<name>A0AAW8XU74_9ENTR</name>
<dbReference type="EMBL" id="JAWHZD010000029">
    <property type="protein sequence ID" value="MDV0844679.1"/>
    <property type="molecule type" value="Genomic_DNA"/>
</dbReference>
<dbReference type="AlphaFoldDB" id="A0AAW8XU74"/>
<reference evidence="4" key="1">
    <citation type="submission" date="2023-10" db="EMBL/GenBank/DDBJ databases">
        <title>Surveillance and assessment of the effects of hospital wastewater treatment on clearance of pathogenic bacterial and antimicrobial resistance genes.</title>
        <authorList>
            <person name="Wu Y."/>
        </authorList>
    </citation>
    <scope>NUCLEOTIDE SEQUENCE</scope>
    <source>
        <strain evidence="4">23-M-SRM-33-1</strain>
    </source>
</reference>
<evidence type="ECO:0000256" key="2">
    <source>
        <dbReference type="SAM" id="Phobius"/>
    </source>
</evidence>
<evidence type="ECO:0000313" key="4">
    <source>
        <dbReference type="EMBL" id="MDV0844679.1"/>
    </source>
</evidence>
<feature type="chain" id="PRO_5043398605" evidence="3">
    <location>
        <begin position="27"/>
        <end position="391"/>
    </location>
</feature>
<evidence type="ECO:0000256" key="3">
    <source>
        <dbReference type="SAM" id="SignalP"/>
    </source>
</evidence>
<organism evidence="4 5">
    <name type="scientific">Klebsiella quasipneumoniae subsp. quasipneumoniae</name>
    <dbReference type="NCBI Taxonomy" id="1667327"/>
    <lineage>
        <taxon>Bacteria</taxon>
        <taxon>Pseudomonadati</taxon>
        <taxon>Pseudomonadota</taxon>
        <taxon>Gammaproteobacteria</taxon>
        <taxon>Enterobacterales</taxon>
        <taxon>Enterobacteriaceae</taxon>
        <taxon>Klebsiella/Raoultella group</taxon>
        <taxon>Klebsiella</taxon>
        <taxon>Klebsiella pneumoniae complex</taxon>
    </lineage>
</organism>
<feature type="signal peptide" evidence="3">
    <location>
        <begin position="1"/>
        <end position="26"/>
    </location>
</feature>
<comment type="caution">
    <text evidence="4">The sequence shown here is derived from an EMBL/GenBank/DDBJ whole genome shotgun (WGS) entry which is preliminary data.</text>
</comment>
<keyword evidence="2" id="KW-0472">Membrane</keyword>
<keyword evidence="3" id="KW-0732">Signal</keyword>
<feature type="compositionally biased region" description="Polar residues" evidence="1">
    <location>
        <begin position="354"/>
        <end position="369"/>
    </location>
</feature>
<keyword evidence="2" id="KW-1133">Transmembrane helix</keyword>
<feature type="transmembrane region" description="Helical" evidence="2">
    <location>
        <begin position="227"/>
        <end position="245"/>
    </location>
</feature>
<accession>A0AAW8XU74</accession>
<feature type="transmembrane region" description="Helical" evidence="2">
    <location>
        <begin position="252"/>
        <end position="271"/>
    </location>
</feature>
<dbReference type="RefSeq" id="WP_316941405.1">
    <property type="nucleotide sequence ID" value="NZ_JAWHZD010000029.1"/>
</dbReference>
<keyword evidence="2" id="KW-0812">Transmembrane</keyword>
<protein>
    <submittedName>
        <fullName evidence="4">Uncharacterized protein</fullName>
    </submittedName>
</protein>
<sequence>MVVKGGRVSFLLLLASLMMASSASLASDFVTGLVVGQALSNNNGSTKQGDDAQGDKEFVDFNAAQEVTGKEVWFQSKQWRREEGPEGENRYLICPGKGEYRSYSGRLRCRVADTGFSGFMGGMKDANELPLAKALEVKEGKPIILESLKVESRQLAVKYFIVPVKQIPVETEVTGESAQPTHSMEQVSAGQATTSAPVEVEKKPQGLNSQNVTSAPDFFLQWLDSPSMKIIILVFTVAGVGHGILRGNFAAALLFIPMAFFPTVAKMLFFTGGETETPAIPDSSSGEGTPIFLAGIIAACVIAFFVYRHYADRVADERIEELLRQHRDRTADQLPPVRQNNAPPTIDTLRERQQQGNTSEPVVVSSSAATPRAPRVEPEDVQPGKRKIILD</sequence>
<dbReference type="Proteomes" id="UP001284547">
    <property type="component" value="Unassembled WGS sequence"/>
</dbReference>
<feature type="compositionally biased region" description="Polar residues" evidence="1">
    <location>
        <begin position="174"/>
        <end position="196"/>
    </location>
</feature>
<proteinExistence type="predicted"/>
<evidence type="ECO:0000256" key="1">
    <source>
        <dbReference type="SAM" id="MobiDB-lite"/>
    </source>
</evidence>
<gene>
    <name evidence="4" type="ORF">RZP41_26055</name>
</gene>
<feature type="transmembrane region" description="Helical" evidence="2">
    <location>
        <begin position="291"/>
        <end position="310"/>
    </location>
</feature>